<name>A0ABQ1GF40_9BACL</name>
<proteinExistence type="predicted"/>
<evidence type="ECO:0000313" key="1">
    <source>
        <dbReference type="EMBL" id="GGA42456.1"/>
    </source>
</evidence>
<organism evidence="1 2">
    <name type="scientific">Kroppenstedtia guangzhouensis</name>
    <dbReference type="NCBI Taxonomy" id="1274356"/>
    <lineage>
        <taxon>Bacteria</taxon>
        <taxon>Bacillati</taxon>
        <taxon>Bacillota</taxon>
        <taxon>Bacilli</taxon>
        <taxon>Bacillales</taxon>
        <taxon>Thermoactinomycetaceae</taxon>
        <taxon>Kroppenstedtia</taxon>
    </lineage>
</organism>
<gene>
    <name evidence="1" type="ORF">GCM10007416_14330</name>
</gene>
<keyword evidence="2" id="KW-1185">Reference proteome</keyword>
<sequence>MTRSRWGSSGKMGSDDEGVISLFGVKIDDCLKGLSKRPIFCGEAMSVLEAISIDGLLNELYIK</sequence>
<accession>A0ABQ1GF40</accession>
<reference evidence="2" key="1">
    <citation type="journal article" date="2019" name="Int. J. Syst. Evol. Microbiol.">
        <title>The Global Catalogue of Microorganisms (GCM) 10K type strain sequencing project: providing services to taxonomists for standard genome sequencing and annotation.</title>
        <authorList>
            <consortium name="The Broad Institute Genomics Platform"/>
            <consortium name="The Broad Institute Genome Sequencing Center for Infectious Disease"/>
            <person name="Wu L."/>
            <person name="Ma J."/>
        </authorList>
    </citation>
    <scope>NUCLEOTIDE SEQUENCE [LARGE SCALE GENOMIC DNA]</scope>
    <source>
        <strain evidence="2">CGMCC 1.12404</strain>
    </source>
</reference>
<comment type="caution">
    <text evidence="1">The sequence shown here is derived from an EMBL/GenBank/DDBJ whole genome shotgun (WGS) entry which is preliminary data.</text>
</comment>
<protein>
    <submittedName>
        <fullName evidence="1">Uncharacterized protein</fullName>
    </submittedName>
</protein>
<dbReference type="Proteomes" id="UP000617979">
    <property type="component" value="Unassembled WGS sequence"/>
</dbReference>
<dbReference type="EMBL" id="BMEX01000004">
    <property type="protein sequence ID" value="GGA42456.1"/>
    <property type="molecule type" value="Genomic_DNA"/>
</dbReference>
<evidence type="ECO:0000313" key="2">
    <source>
        <dbReference type="Proteomes" id="UP000617979"/>
    </source>
</evidence>